<name>E9DYX0_METAQ</name>
<organism evidence="4">
    <name type="scientific">Metarhizium acridum (strain CQMa 102)</name>
    <dbReference type="NCBI Taxonomy" id="655827"/>
    <lineage>
        <taxon>Eukaryota</taxon>
        <taxon>Fungi</taxon>
        <taxon>Dikarya</taxon>
        <taxon>Ascomycota</taxon>
        <taxon>Pezizomycotina</taxon>
        <taxon>Sordariomycetes</taxon>
        <taxon>Hypocreomycetidae</taxon>
        <taxon>Hypocreales</taxon>
        <taxon>Clavicipitaceae</taxon>
        <taxon>Metarhizium</taxon>
    </lineage>
</organism>
<evidence type="ECO:0000256" key="1">
    <source>
        <dbReference type="SAM" id="Coils"/>
    </source>
</evidence>
<feature type="region of interest" description="Disordered" evidence="2">
    <location>
        <begin position="55"/>
        <end position="118"/>
    </location>
</feature>
<dbReference type="HOGENOM" id="CLU_725782_0_0_1"/>
<keyword evidence="4" id="KW-1185">Reference proteome</keyword>
<dbReference type="InParanoid" id="E9DYX0"/>
<feature type="compositionally biased region" description="Basic and acidic residues" evidence="2">
    <location>
        <begin position="103"/>
        <end position="118"/>
    </location>
</feature>
<reference evidence="3 4" key="1">
    <citation type="journal article" date="2011" name="PLoS Genet.">
        <title>Genome sequencing and comparative transcriptomics of the model entomopathogenic fungi Metarhizium anisopliae and M. acridum.</title>
        <authorList>
            <person name="Gao Q."/>
            <person name="Jin K."/>
            <person name="Ying S.H."/>
            <person name="Zhang Y."/>
            <person name="Xiao G."/>
            <person name="Shang Y."/>
            <person name="Duan Z."/>
            <person name="Hu X."/>
            <person name="Xie X.Q."/>
            <person name="Zhou G."/>
            <person name="Peng G."/>
            <person name="Luo Z."/>
            <person name="Huang W."/>
            <person name="Wang B."/>
            <person name="Fang W."/>
            <person name="Wang S."/>
            <person name="Zhong Y."/>
            <person name="Ma L.J."/>
            <person name="St Leger R.J."/>
            <person name="Zhao G.P."/>
            <person name="Pei Y."/>
            <person name="Feng M.G."/>
            <person name="Xia Y."/>
            <person name="Wang C."/>
        </authorList>
    </citation>
    <scope>NUCLEOTIDE SEQUENCE [LARGE SCALE GENOMIC DNA]</scope>
    <source>
        <strain evidence="3 4">CQMa 102</strain>
    </source>
</reference>
<dbReference type="EMBL" id="GL698484">
    <property type="protein sequence ID" value="EFY91147.1"/>
    <property type="molecule type" value="Genomic_DNA"/>
</dbReference>
<proteinExistence type="predicted"/>
<feature type="compositionally biased region" description="Polar residues" evidence="2">
    <location>
        <begin position="59"/>
        <end position="68"/>
    </location>
</feature>
<sequence>MHSANAAITISLQQDQPNSPQAGAMHLHSLKTNKQPLVRDKIRAPIALAQLVRSVDGPAQNQGNCQSQKRQEQPHSRRQGLRAGIPSIPNHVFCKGDDEDENHNDLQHQAGHGDVDPRIARPLTLRGERTARGLEREAYQVGGDEDPVEEVGVEGRKLRREMSGDSRLGERHVDGGRVEYRTRGDEDDLDEEGDEVERALVQQNTRRVSDNLDEAPGRHKGHEAPDTCALDLNPSHNQPCTPYCYERHCTSVAEGKDRCSECALRGYTSCNPGGTSSDAYNRVLREKDRLDRERASAEEDLERAMARLQRIRRQEKFLRQKAAEMIARGVESLDELEAQERLELESNMLNQTPEFLADLGFPIPDEFLFSGGTVQATSSSS</sequence>
<keyword evidence="1" id="KW-0175">Coiled coil</keyword>
<feature type="coiled-coil region" evidence="1">
    <location>
        <begin position="280"/>
        <end position="328"/>
    </location>
</feature>
<feature type="region of interest" description="Disordered" evidence="2">
    <location>
        <begin position="1"/>
        <end position="24"/>
    </location>
</feature>
<dbReference type="Proteomes" id="UP000002499">
    <property type="component" value="Unassembled WGS sequence"/>
</dbReference>
<evidence type="ECO:0000313" key="4">
    <source>
        <dbReference type="Proteomes" id="UP000002499"/>
    </source>
</evidence>
<accession>E9DYX0</accession>
<dbReference type="AlphaFoldDB" id="E9DYX0"/>
<dbReference type="OrthoDB" id="5089423at2759"/>
<evidence type="ECO:0000256" key="2">
    <source>
        <dbReference type="SAM" id="MobiDB-lite"/>
    </source>
</evidence>
<gene>
    <name evidence="3" type="ORF">MAC_02818</name>
</gene>
<evidence type="ECO:0000313" key="3">
    <source>
        <dbReference type="EMBL" id="EFY91147.1"/>
    </source>
</evidence>
<feature type="compositionally biased region" description="Polar residues" evidence="2">
    <location>
        <begin position="1"/>
        <end position="21"/>
    </location>
</feature>
<protein>
    <submittedName>
        <fullName evidence="3">Boty-Like Retrotransposon</fullName>
    </submittedName>
</protein>